<protein>
    <submittedName>
        <fullName evidence="1">His-Xaa-Ser system protein HxsD</fullName>
    </submittedName>
</protein>
<dbReference type="EMBL" id="SNZH01000003">
    <property type="protein sequence ID" value="TDR46799.1"/>
    <property type="molecule type" value="Genomic_DNA"/>
</dbReference>
<evidence type="ECO:0000313" key="2">
    <source>
        <dbReference type="Proteomes" id="UP000295293"/>
    </source>
</evidence>
<comment type="caution">
    <text evidence="1">The sequence shown here is derived from an EMBL/GenBank/DDBJ whole genome shotgun (WGS) entry which is preliminary data.</text>
</comment>
<dbReference type="RefSeq" id="WP_133817927.1">
    <property type="nucleotide sequence ID" value="NZ_SNZH01000003.1"/>
</dbReference>
<keyword evidence="2" id="KW-1185">Reference proteome</keyword>
<name>A0A4R6Z5F2_9GAMM</name>
<gene>
    <name evidence="1" type="ORF">DFR29_103335</name>
</gene>
<proteinExistence type="predicted"/>
<dbReference type="Proteomes" id="UP000295293">
    <property type="component" value="Unassembled WGS sequence"/>
</dbReference>
<organism evidence="1 2">
    <name type="scientific">Tahibacter aquaticus</name>
    <dbReference type="NCBI Taxonomy" id="520092"/>
    <lineage>
        <taxon>Bacteria</taxon>
        <taxon>Pseudomonadati</taxon>
        <taxon>Pseudomonadota</taxon>
        <taxon>Gammaproteobacteria</taxon>
        <taxon>Lysobacterales</taxon>
        <taxon>Rhodanobacteraceae</taxon>
        <taxon>Tahibacter</taxon>
    </lineage>
</organism>
<accession>A0A4R6Z5F2</accession>
<dbReference type="AlphaFoldDB" id="A0A4R6Z5F2"/>
<reference evidence="1 2" key="1">
    <citation type="submission" date="2019-03" db="EMBL/GenBank/DDBJ databases">
        <title>Genomic Encyclopedia of Type Strains, Phase IV (KMG-IV): sequencing the most valuable type-strain genomes for metagenomic binning, comparative biology and taxonomic classification.</title>
        <authorList>
            <person name="Goeker M."/>
        </authorList>
    </citation>
    <scope>NUCLEOTIDE SEQUENCE [LARGE SCALE GENOMIC DNA]</scope>
    <source>
        <strain evidence="1 2">DSM 21667</strain>
    </source>
</reference>
<sequence>MSINELRITFQHREADHSVVQRTTHRFSGRYAVSVENGGDAFLVCLAGSIDGPQQLEREFWAALLDDILRMRIENETAPLRRLIVEAALRSALREPDIA</sequence>
<evidence type="ECO:0000313" key="1">
    <source>
        <dbReference type="EMBL" id="TDR46799.1"/>
    </source>
</evidence>